<dbReference type="Pfam" id="PF08241">
    <property type="entry name" value="Methyltransf_11"/>
    <property type="match status" value="1"/>
</dbReference>
<name>A0A0A3J5C0_9BACL</name>
<dbReference type="GO" id="GO:0032259">
    <property type="term" value="P:methylation"/>
    <property type="evidence" value="ECO:0007669"/>
    <property type="project" value="UniProtKB-KW"/>
</dbReference>
<evidence type="ECO:0000313" key="5">
    <source>
        <dbReference type="EMBL" id="KGR90915.1"/>
    </source>
</evidence>
<sequence>MADIGAGTGIMTKKFLDQGFNVYAVEPNEEMRMAAKEYLKDYKGFILINGSAENKTLDNQTIDLIVVAQAFHWFNMKNFREESQRILKPHGKVAIISNERITEDTINKEIAETYYKYCPNFKGFSNGLMGSTEIYDNFFLGSYTLKTYDNPLIYNKSTFIGRHMSSSFSLTEDDPMYPMLVESLSNLFDKHSKDGYLILPNITKCWCGIINR</sequence>
<feature type="domain" description="Methyltransferase type 11" evidence="4">
    <location>
        <begin position="3"/>
        <end position="95"/>
    </location>
</feature>
<dbReference type="eggNOG" id="COG0500">
    <property type="taxonomic scope" value="Bacteria"/>
</dbReference>
<organism evidence="5 6">
    <name type="scientific">Ureibacillus massiliensis 4400831 = CIP 108448 = CCUG 49529</name>
    <dbReference type="NCBI Taxonomy" id="1211035"/>
    <lineage>
        <taxon>Bacteria</taxon>
        <taxon>Bacillati</taxon>
        <taxon>Bacillota</taxon>
        <taxon>Bacilli</taxon>
        <taxon>Bacillales</taxon>
        <taxon>Caryophanaceae</taxon>
        <taxon>Ureibacillus</taxon>
    </lineage>
</organism>
<dbReference type="EMBL" id="JPVQ01000012">
    <property type="protein sequence ID" value="KGR90915.1"/>
    <property type="molecule type" value="Genomic_DNA"/>
</dbReference>
<proteinExistence type="inferred from homology"/>
<dbReference type="PANTHER" id="PTHR44942:SF4">
    <property type="entry name" value="METHYLTRANSFERASE TYPE 11 DOMAIN-CONTAINING PROTEIN"/>
    <property type="match status" value="1"/>
</dbReference>
<dbReference type="Gene3D" id="3.40.50.150">
    <property type="entry name" value="Vaccinia Virus protein VP39"/>
    <property type="match status" value="1"/>
</dbReference>
<keyword evidence="6" id="KW-1185">Reference proteome</keyword>
<dbReference type="PANTHER" id="PTHR44942">
    <property type="entry name" value="METHYLTRANSF_11 DOMAIN-CONTAINING PROTEIN"/>
    <property type="match status" value="1"/>
</dbReference>
<reference evidence="5 6" key="1">
    <citation type="submission" date="2014-02" db="EMBL/GenBank/DDBJ databases">
        <title>Draft genome sequence of Lysinibacillus massiliensis CCUG 49529.</title>
        <authorList>
            <person name="Zhang F."/>
            <person name="Wang G."/>
            <person name="Zhang L."/>
        </authorList>
    </citation>
    <scope>NUCLEOTIDE SEQUENCE [LARGE SCALE GENOMIC DNA]</scope>
    <source>
        <strain evidence="5 6">CCUG 49529</strain>
    </source>
</reference>
<comment type="caution">
    <text evidence="5">The sequence shown here is derived from an EMBL/GenBank/DDBJ whole genome shotgun (WGS) entry which is preliminary data.</text>
</comment>
<evidence type="ECO:0000256" key="2">
    <source>
        <dbReference type="ARBA" id="ARBA00022603"/>
    </source>
</evidence>
<evidence type="ECO:0000256" key="3">
    <source>
        <dbReference type="ARBA" id="ARBA00022679"/>
    </source>
</evidence>
<dbReference type="InterPro" id="IPR029063">
    <property type="entry name" value="SAM-dependent_MTases_sf"/>
</dbReference>
<keyword evidence="3" id="KW-0808">Transferase</keyword>
<dbReference type="Proteomes" id="UP000030595">
    <property type="component" value="Unassembled WGS sequence"/>
</dbReference>
<gene>
    <name evidence="5" type="ORF">CD30_08440</name>
</gene>
<keyword evidence="2" id="KW-0489">Methyltransferase</keyword>
<dbReference type="InterPro" id="IPR013216">
    <property type="entry name" value="Methyltransf_11"/>
</dbReference>
<dbReference type="AlphaFoldDB" id="A0A0A3J5C0"/>
<evidence type="ECO:0000313" key="6">
    <source>
        <dbReference type="Proteomes" id="UP000030595"/>
    </source>
</evidence>
<dbReference type="SUPFAM" id="SSF53335">
    <property type="entry name" value="S-adenosyl-L-methionine-dependent methyltransferases"/>
    <property type="match status" value="1"/>
</dbReference>
<dbReference type="InterPro" id="IPR051052">
    <property type="entry name" value="Diverse_substrate_MTase"/>
</dbReference>
<protein>
    <recommendedName>
        <fullName evidence="4">Methyltransferase type 11 domain-containing protein</fullName>
    </recommendedName>
</protein>
<dbReference type="GO" id="GO:0008757">
    <property type="term" value="F:S-adenosylmethionine-dependent methyltransferase activity"/>
    <property type="evidence" value="ECO:0007669"/>
    <property type="project" value="InterPro"/>
</dbReference>
<comment type="similarity">
    <text evidence="1">Belongs to the methyltransferase superfamily.</text>
</comment>
<dbReference type="CDD" id="cd02440">
    <property type="entry name" value="AdoMet_MTases"/>
    <property type="match status" value="1"/>
</dbReference>
<accession>A0A0A3J5C0</accession>
<evidence type="ECO:0000259" key="4">
    <source>
        <dbReference type="Pfam" id="PF08241"/>
    </source>
</evidence>
<evidence type="ECO:0000256" key="1">
    <source>
        <dbReference type="ARBA" id="ARBA00008361"/>
    </source>
</evidence>